<dbReference type="GO" id="GO:0030288">
    <property type="term" value="C:outer membrane-bounded periplasmic space"/>
    <property type="evidence" value="ECO:0007669"/>
    <property type="project" value="TreeGrafter"/>
</dbReference>
<dbReference type="GO" id="GO:0004180">
    <property type="term" value="F:carboxypeptidase activity"/>
    <property type="evidence" value="ECO:0007669"/>
    <property type="project" value="UniProtKB-KW"/>
</dbReference>
<dbReference type="EC" id="2.4.99.28" evidence="10"/>
<evidence type="ECO:0000256" key="4">
    <source>
        <dbReference type="ARBA" id="ARBA00022645"/>
    </source>
</evidence>
<evidence type="ECO:0000313" key="16">
    <source>
        <dbReference type="Proteomes" id="UP000256838"/>
    </source>
</evidence>
<evidence type="ECO:0000256" key="3">
    <source>
        <dbReference type="ARBA" id="ARBA00007739"/>
    </source>
</evidence>
<dbReference type="GO" id="GO:0008658">
    <property type="term" value="F:penicillin binding"/>
    <property type="evidence" value="ECO:0007669"/>
    <property type="project" value="InterPro"/>
</dbReference>
<evidence type="ECO:0000256" key="6">
    <source>
        <dbReference type="ARBA" id="ARBA00022676"/>
    </source>
</evidence>
<dbReference type="InterPro" id="IPR023346">
    <property type="entry name" value="Lysozyme-like_dom_sf"/>
</dbReference>
<dbReference type="InterPro" id="IPR001264">
    <property type="entry name" value="Glyco_trans_51"/>
</dbReference>
<dbReference type="InterPro" id="IPR012338">
    <property type="entry name" value="Beta-lactam/transpept-like"/>
</dbReference>
<evidence type="ECO:0000256" key="8">
    <source>
        <dbReference type="ARBA" id="ARBA00022801"/>
    </source>
</evidence>
<dbReference type="Pfam" id="PF06832">
    <property type="entry name" value="BiPBP_C"/>
    <property type="match status" value="1"/>
</dbReference>
<keyword evidence="5" id="KW-0645">Protease</keyword>
<protein>
    <recommendedName>
        <fullName evidence="10">peptidoglycan glycosyltransferase</fullName>
        <ecNumber evidence="10">2.4.99.28</ecNumber>
    </recommendedName>
</protein>
<dbReference type="InterPro" id="IPR050396">
    <property type="entry name" value="Glycosyltr_51/Transpeptidase"/>
</dbReference>
<dbReference type="SUPFAM" id="SSF53955">
    <property type="entry name" value="Lysozyme-like"/>
    <property type="match status" value="1"/>
</dbReference>
<dbReference type="GO" id="GO:0006508">
    <property type="term" value="P:proteolysis"/>
    <property type="evidence" value="ECO:0007669"/>
    <property type="project" value="UniProtKB-KW"/>
</dbReference>
<gene>
    <name evidence="15" type="primary">pbpC</name>
    <name evidence="15" type="ORF">DWV00_11055</name>
</gene>
<evidence type="ECO:0000313" key="15">
    <source>
        <dbReference type="EMBL" id="RDU98796.1"/>
    </source>
</evidence>
<keyword evidence="8" id="KW-0378">Hydrolase</keyword>
<dbReference type="Proteomes" id="UP000256838">
    <property type="component" value="Unassembled WGS sequence"/>
</dbReference>
<dbReference type="Gene3D" id="3.40.710.10">
    <property type="entry name" value="DD-peptidase/beta-lactamase superfamily"/>
    <property type="match status" value="1"/>
</dbReference>
<dbReference type="InterPro" id="IPR009647">
    <property type="entry name" value="PBP_C"/>
</dbReference>
<reference evidence="15 16" key="1">
    <citation type="submission" date="2018-08" db="EMBL/GenBank/DDBJ databases">
        <title>Paraburkholderia sp. DHOM06 isolated from forest soil.</title>
        <authorList>
            <person name="Gao Z.-H."/>
            <person name="Qiu L.-H."/>
        </authorList>
    </citation>
    <scope>NUCLEOTIDE SEQUENCE [LARGE SCALE GENOMIC DNA]</scope>
    <source>
        <strain evidence="15 16">DHOM06</strain>
    </source>
</reference>
<keyword evidence="16" id="KW-1185">Reference proteome</keyword>
<dbReference type="AlphaFoldDB" id="A0A3D8K1L0"/>
<dbReference type="InterPro" id="IPR011815">
    <property type="entry name" value="PBP_1c"/>
</dbReference>
<keyword evidence="6" id="KW-0328">Glycosyltransferase</keyword>
<keyword evidence="7" id="KW-0808">Transferase</keyword>
<dbReference type="Gene3D" id="1.10.3810.10">
    <property type="entry name" value="Biosynthetic peptidoglycan transglycosylase-like"/>
    <property type="match status" value="1"/>
</dbReference>
<dbReference type="EMBL" id="QRGA01000006">
    <property type="protein sequence ID" value="RDU98796.1"/>
    <property type="molecule type" value="Genomic_DNA"/>
</dbReference>
<evidence type="ECO:0000259" key="12">
    <source>
        <dbReference type="Pfam" id="PF00905"/>
    </source>
</evidence>
<comment type="similarity">
    <text evidence="3">In the N-terminal section; belongs to the glycosyltransferase 51 family.</text>
</comment>
<dbReference type="PANTHER" id="PTHR32282:SF15">
    <property type="entry name" value="PENICILLIN-BINDING PROTEIN 1C"/>
    <property type="match status" value="1"/>
</dbReference>
<feature type="domain" description="Penicillin-binding protein transpeptidase" evidence="12">
    <location>
        <begin position="357"/>
        <end position="575"/>
    </location>
</feature>
<evidence type="ECO:0000256" key="10">
    <source>
        <dbReference type="ARBA" id="ARBA00044770"/>
    </source>
</evidence>
<organism evidence="15 16">
    <name type="scientific">Trinickia dinghuensis</name>
    <dbReference type="NCBI Taxonomy" id="2291023"/>
    <lineage>
        <taxon>Bacteria</taxon>
        <taxon>Pseudomonadati</taxon>
        <taxon>Pseudomonadota</taxon>
        <taxon>Betaproteobacteria</taxon>
        <taxon>Burkholderiales</taxon>
        <taxon>Burkholderiaceae</taxon>
        <taxon>Trinickia</taxon>
    </lineage>
</organism>
<dbReference type="InterPro" id="IPR001460">
    <property type="entry name" value="PCN-bd_Tpept"/>
</dbReference>
<evidence type="ECO:0000259" key="13">
    <source>
        <dbReference type="Pfam" id="PF00912"/>
    </source>
</evidence>
<comment type="catalytic activity">
    <reaction evidence="11">
        <text>[GlcNAc-(1-&gt;4)-Mur2Ac(oyl-L-Ala-gamma-D-Glu-L-Lys-D-Ala-D-Ala)](n)-di-trans,octa-cis-undecaprenyl diphosphate + beta-D-GlcNAc-(1-&gt;4)-Mur2Ac(oyl-L-Ala-gamma-D-Glu-L-Lys-D-Ala-D-Ala)-di-trans,octa-cis-undecaprenyl diphosphate = [GlcNAc-(1-&gt;4)-Mur2Ac(oyl-L-Ala-gamma-D-Glu-L-Lys-D-Ala-D-Ala)](n+1)-di-trans,octa-cis-undecaprenyl diphosphate + di-trans,octa-cis-undecaprenyl diphosphate + H(+)</text>
        <dbReference type="Rhea" id="RHEA:23708"/>
        <dbReference type="Rhea" id="RHEA-COMP:9602"/>
        <dbReference type="Rhea" id="RHEA-COMP:9603"/>
        <dbReference type="ChEBI" id="CHEBI:15378"/>
        <dbReference type="ChEBI" id="CHEBI:58405"/>
        <dbReference type="ChEBI" id="CHEBI:60033"/>
        <dbReference type="ChEBI" id="CHEBI:78435"/>
        <dbReference type="EC" id="2.4.99.28"/>
    </reaction>
</comment>
<dbReference type="Pfam" id="PF00905">
    <property type="entry name" value="Transpeptidase"/>
    <property type="match status" value="1"/>
</dbReference>
<dbReference type="OrthoDB" id="9766909at2"/>
<dbReference type="NCBIfam" id="TIGR02073">
    <property type="entry name" value="PBP_1c"/>
    <property type="match status" value="1"/>
</dbReference>
<name>A0A3D8K1L0_9BURK</name>
<dbReference type="GO" id="GO:0009252">
    <property type="term" value="P:peptidoglycan biosynthetic process"/>
    <property type="evidence" value="ECO:0007669"/>
    <property type="project" value="UniProtKB-UniPathway"/>
</dbReference>
<comment type="similarity">
    <text evidence="2">In the C-terminal section; belongs to the transpeptidase family.</text>
</comment>
<evidence type="ECO:0000256" key="11">
    <source>
        <dbReference type="ARBA" id="ARBA00049902"/>
    </source>
</evidence>
<comment type="pathway">
    <text evidence="1">Cell wall biogenesis; peptidoglycan biosynthesis.</text>
</comment>
<dbReference type="UniPathway" id="UPA00219"/>
<dbReference type="InterPro" id="IPR036950">
    <property type="entry name" value="PBP_transglycosylase"/>
</dbReference>
<accession>A0A3D8K1L0</accession>
<proteinExistence type="inferred from homology"/>
<dbReference type="PANTHER" id="PTHR32282">
    <property type="entry name" value="BINDING PROTEIN TRANSPEPTIDASE, PUTATIVE-RELATED"/>
    <property type="match status" value="1"/>
</dbReference>
<dbReference type="GO" id="GO:0008955">
    <property type="term" value="F:peptidoglycan glycosyltransferase activity"/>
    <property type="evidence" value="ECO:0007669"/>
    <property type="project" value="UniProtKB-EC"/>
</dbReference>
<feature type="domain" description="Penicillin-binding C-terminal" evidence="14">
    <location>
        <begin position="735"/>
        <end position="818"/>
    </location>
</feature>
<evidence type="ECO:0000256" key="9">
    <source>
        <dbReference type="ARBA" id="ARBA00023268"/>
    </source>
</evidence>
<keyword evidence="4" id="KW-0121">Carboxypeptidase</keyword>
<keyword evidence="9" id="KW-0511">Multifunctional enzyme</keyword>
<evidence type="ECO:0000256" key="7">
    <source>
        <dbReference type="ARBA" id="ARBA00022679"/>
    </source>
</evidence>
<comment type="caution">
    <text evidence="15">The sequence shown here is derived from an EMBL/GenBank/DDBJ whole genome shotgun (WGS) entry which is preliminary data.</text>
</comment>
<evidence type="ECO:0000256" key="5">
    <source>
        <dbReference type="ARBA" id="ARBA00022670"/>
    </source>
</evidence>
<evidence type="ECO:0000259" key="14">
    <source>
        <dbReference type="Pfam" id="PF06832"/>
    </source>
</evidence>
<dbReference type="Pfam" id="PF00912">
    <property type="entry name" value="Transgly"/>
    <property type="match status" value="1"/>
</dbReference>
<evidence type="ECO:0000256" key="2">
    <source>
        <dbReference type="ARBA" id="ARBA00007090"/>
    </source>
</evidence>
<feature type="domain" description="Glycosyl transferase family 51" evidence="13">
    <location>
        <begin position="93"/>
        <end position="249"/>
    </location>
</feature>
<sequence length="827" mass="91815">MTCRPAGLCFRFRFRTSAYFLIVVSIRSLRSLLLACGNWLRRLQNWLVGALLVVGVLVACRLWPHPPLRDWKPSSTAVYDDRGRLLRLTLASDDRFRLWVPLEDMSPQLVDAVLLHEDRWFRWHPGFNPYGLARGAWVTYVRHGNPQGGSTITMQLARSLWHLGTRTPWGKLEQVARAVQLELFYSKKQILEAYLNDAPYGRNVEGAGAASIAYFNCPVGALSLPEALALAVIPQDPTHRLPSVPAKEASGAGTETVINHALTVARNRLYVRWLVSHPRDAALRPLFALPLSIRPLSALPFEAPHAVDQVLTALRMDGADHESRVRTTLDLRLQHVLEREVTRFVARNNNIGIRNASAILVDTRDMGIKALVGSADYFNRPIHGQVNGTLARRSPGSTLKPFIYGLGFDQGVLHPQTVLRDVPTSFGPYAPENFDGHFLGPITATDALNRSRNVPAVWVASQLHNPDLYQFLQEAGIGHMASEQHYGLALVLGGGEVSMQELASLYAMLANRGLLEPLRLRASDPRSRGIRLLSDEASFMVMDILRQHLRPDETTGAQPSHLPVYWKTGTSWAFRDAWTAGVFGPYVLVVWVGNFDSTGNPAFVGVEAGAPLFFQIVDGLEAEFPQLAEPPRPKPKNLKRVQICLASGDLPNQWCPQRGWTWFIPGKSPIRVSNVHRPLVIDDATGLPACPPYEGKHTHEEVYEFWSSDLQQVFAQAGIPRRKPPVNPECRNAGTPDGSPPQITSPVFGSVYTMRLTQPDKQRIAFSATTDADAHALYWFVNDAYVGRSAPGTALYWKPGAAGNYNVRAIDDHGRVDQRALQVSLVE</sequence>
<dbReference type="SUPFAM" id="SSF56601">
    <property type="entry name" value="beta-lactamase/transpeptidase-like"/>
    <property type="match status" value="1"/>
</dbReference>
<evidence type="ECO:0000256" key="1">
    <source>
        <dbReference type="ARBA" id="ARBA00004752"/>
    </source>
</evidence>